<evidence type="ECO:0000313" key="3">
    <source>
        <dbReference type="Proteomes" id="UP001174934"/>
    </source>
</evidence>
<dbReference type="Proteomes" id="UP001174934">
    <property type="component" value="Unassembled WGS sequence"/>
</dbReference>
<sequence length="165" mass="19270">MIASPWFLFFLFLLLSFFFLFSFLENTYMVRSTYVHMDGRQSQIFESWALRIMKTRESRRCHFSPTSEELLACQQHHTPGVPFHLHSSSVSRWLSQRPREGAARAQVPTNTLYILNKYPTSLHTYVSGIVSIADRYGRWVVMLVRSPFPGLKMTGREVTMDWVGI</sequence>
<feature type="transmembrane region" description="Helical" evidence="1">
    <location>
        <begin position="6"/>
        <end position="24"/>
    </location>
</feature>
<dbReference type="EMBL" id="JAULSR010000002">
    <property type="protein sequence ID" value="KAK0628857.1"/>
    <property type="molecule type" value="Genomic_DNA"/>
</dbReference>
<evidence type="ECO:0000256" key="1">
    <source>
        <dbReference type="SAM" id="Phobius"/>
    </source>
</evidence>
<keyword evidence="1" id="KW-0472">Membrane</keyword>
<keyword evidence="3" id="KW-1185">Reference proteome</keyword>
<organism evidence="2 3">
    <name type="scientific">Bombardia bombarda</name>
    <dbReference type="NCBI Taxonomy" id="252184"/>
    <lineage>
        <taxon>Eukaryota</taxon>
        <taxon>Fungi</taxon>
        <taxon>Dikarya</taxon>
        <taxon>Ascomycota</taxon>
        <taxon>Pezizomycotina</taxon>
        <taxon>Sordariomycetes</taxon>
        <taxon>Sordariomycetidae</taxon>
        <taxon>Sordariales</taxon>
        <taxon>Lasiosphaeriaceae</taxon>
        <taxon>Bombardia</taxon>
    </lineage>
</organism>
<reference evidence="2" key="1">
    <citation type="submission" date="2023-06" db="EMBL/GenBank/DDBJ databases">
        <title>Genome-scale phylogeny and comparative genomics of the fungal order Sordariales.</title>
        <authorList>
            <consortium name="Lawrence Berkeley National Laboratory"/>
            <person name="Hensen N."/>
            <person name="Bonometti L."/>
            <person name="Westerberg I."/>
            <person name="Brannstrom I.O."/>
            <person name="Guillou S."/>
            <person name="Cros-Aarteil S."/>
            <person name="Calhoun S."/>
            <person name="Haridas S."/>
            <person name="Kuo A."/>
            <person name="Mondo S."/>
            <person name="Pangilinan J."/>
            <person name="Riley R."/>
            <person name="LaButti K."/>
            <person name="Andreopoulos B."/>
            <person name="Lipzen A."/>
            <person name="Chen C."/>
            <person name="Yanf M."/>
            <person name="Daum C."/>
            <person name="Ng V."/>
            <person name="Clum A."/>
            <person name="Steindorff A."/>
            <person name="Ohm R."/>
            <person name="Martin F."/>
            <person name="Silar P."/>
            <person name="Natvig D."/>
            <person name="Lalanne C."/>
            <person name="Gautier V."/>
            <person name="Ament-velasquez S.L."/>
            <person name="Kruys A."/>
            <person name="Hutchinson M.I."/>
            <person name="Powell A.J."/>
            <person name="Barry K."/>
            <person name="Miller A.N."/>
            <person name="Grigoriev I.V."/>
            <person name="Debuchy R."/>
            <person name="Gladieux P."/>
            <person name="Thoren M.H."/>
            <person name="Johannesson H."/>
        </authorList>
    </citation>
    <scope>NUCLEOTIDE SEQUENCE</scope>
    <source>
        <strain evidence="2">SMH3391-2</strain>
    </source>
</reference>
<protein>
    <submittedName>
        <fullName evidence="2">Uncharacterized protein</fullName>
    </submittedName>
</protein>
<keyword evidence="1" id="KW-1133">Transmembrane helix</keyword>
<gene>
    <name evidence="2" type="ORF">B0T17DRAFT_168633</name>
</gene>
<accession>A0AA39X8G1</accession>
<comment type="caution">
    <text evidence="2">The sequence shown here is derived from an EMBL/GenBank/DDBJ whole genome shotgun (WGS) entry which is preliminary data.</text>
</comment>
<keyword evidence="1" id="KW-0812">Transmembrane</keyword>
<dbReference type="AlphaFoldDB" id="A0AA39X8G1"/>
<evidence type="ECO:0000313" key="2">
    <source>
        <dbReference type="EMBL" id="KAK0628857.1"/>
    </source>
</evidence>
<name>A0AA39X8G1_9PEZI</name>
<proteinExistence type="predicted"/>